<dbReference type="AlphaFoldDB" id="A0A8T1GZA4"/>
<evidence type="ECO:0000256" key="1">
    <source>
        <dbReference type="SAM" id="MobiDB-lite"/>
    </source>
</evidence>
<comment type="caution">
    <text evidence="2">The sequence shown here is derived from an EMBL/GenBank/DDBJ whole genome shotgun (WGS) entry which is preliminary data.</text>
</comment>
<accession>A0A8T1GZA4</accession>
<dbReference type="EMBL" id="RCMV01002966">
    <property type="protein sequence ID" value="KAG3200483.1"/>
    <property type="molecule type" value="Genomic_DNA"/>
</dbReference>
<feature type="compositionally biased region" description="Acidic residues" evidence="1">
    <location>
        <begin position="46"/>
        <end position="55"/>
    </location>
</feature>
<evidence type="ECO:0000313" key="2">
    <source>
        <dbReference type="EMBL" id="KAG3200483.1"/>
    </source>
</evidence>
<dbReference type="Proteomes" id="UP000760860">
    <property type="component" value="Unassembled WGS sequence"/>
</dbReference>
<feature type="compositionally biased region" description="Acidic residues" evidence="1">
    <location>
        <begin position="66"/>
        <end position="83"/>
    </location>
</feature>
<gene>
    <name evidence="2" type="ORF">PC129_g23827</name>
</gene>
<sequence>MATFVGVIKTLSSEYVQRLADVPRGRVRHAPRERIQLPVPIGIPEDIADDSDSDEPLALKHASDSSLDEESNDDEEEGTSFSV</sequence>
<reference evidence="2" key="1">
    <citation type="submission" date="2018-05" db="EMBL/GenBank/DDBJ databases">
        <title>Effector identification in a new, highly contiguous assembly of the strawberry crown rot pathogen Phytophthora cactorum.</title>
        <authorList>
            <person name="Armitage A.D."/>
            <person name="Nellist C.F."/>
            <person name="Bates H."/>
            <person name="Vickerstaff R.J."/>
            <person name="Harrison R.J."/>
        </authorList>
    </citation>
    <scope>NUCLEOTIDE SEQUENCE</scope>
    <source>
        <strain evidence="2">P421</strain>
    </source>
</reference>
<evidence type="ECO:0000313" key="3">
    <source>
        <dbReference type="Proteomes" id="UP000760860"/>
    </source>
</evidence>
<organism evidence="2 3">
    <name type="scientific">Phytophthora cactorum</name>
    <dbReference type="NCBI Taxonomy" id="29920"/>
    <lineage>
        <taxon>Eukaryota</taxon>
        <taxon>Sar</taxon>
        <taxon>Stramenopiles</taxon>
        <taxon>Oomycota</taxon>
        <taxon>Peronosporomycetes</taxon>
        <taxon>Peronosporales</taxon>
        <taxon>Peronosporaceae</taxon>
        <taxon>Phytophthora</taxon>
    </lineage>
</organism>
<name>A0A8T1GZA4_9STRA</name>
<feature type="region of interest" description="Disordered" evidence="1">
    <location>
        <begin position="38"/>
        <end position="83"/>
    </location>
</feature>
<proteinExistence type="predicted"/>
<protein>
    <submittedName>
        <fullName evidence="2">Uncharacterized protein</fullName>
    </submittedName>
</protein>